<comment type="caution">
    <text evidence="2">The sequence shown here is derived from an EMBL/GenBank/DDBJ whole genome shotgun (WGS) entry which is preliminary data.</text>
</comment>
<accession>A0A017RVS0</accession>
<evidence type="ECO:0000256" key="1">
    <source>
        <dbReference type="SAM" id="Phobius"/>
    </source>
</evidence>
<organism evidence="2 3">
    <name type="scientific">Fervidicella metallireducens AeB</name>
    <dbReference type="NCBI Taxonomy" id="1403537"/>
    <lineage>
        <taxon>Bacteria</taxon>
        <taxon>Bacillati</taxon>
        <taxon>Bacillota</taxon>
        <taxon>Clostridia</taxon>
        <taxon>Eubacteriales</taxon>
        <taxon>Clostridiaceae</taxon>
        <taxon>Fervidicella</taxon>
    </lineage>
</organism>
<keyword evidence="1" id="KW-0472">Membrane</keyword>
<keyword evidence="3" id="KW-1185">Reference proteome</keyword>
<evidence type="ECO:0000313" key="2">
    <source>
        <dbReference type="EMBL" id="EYE87990.1"/>
    </source>
</evidence>
<dbReference type="AlphaFoldDB" id="A0A017RVS0"/>
<dbReference type="Pfam" id="PF04070">
    <property type="entry name" value="DUF378"/>
    <property type="match status" value="1"/>
</dbReference>
<dbReference type="STRING" id="1403537.Q428_10400"/>
<gene>
    <name evidence="2" type="ORF">Q428_10400</name>
</gene>
<evidence type="ECO:0000313" key="3">
    <source>
        <dbReference type="Proteomes" id="UP000019681"/>
    </source>
</evidence>
<protein>
    <submittedName>
        <fullName evidence="2">Uncharacterized protein</fullName>
    </submittedName>
</protein>
<keyword evidence="1" id="KW-1133">Transmembrane helix</keyword>
<name>A0A017RVS0_9CLOT</name>
<feature type="transmembrane region" description="Helical" evidence="1">
    <location>
        <begin position="26"/>
        <end position="43"/>
    </location>
</feature>
<dbReference type="EMBL" id="AZQP01000032">
    <property type="protein sequence ID" value="EYE87990.1"/>
    <property type="molecule type" value="Genomic_DNA"/>
</dbReference>
<dbReference type="RefSeq" id="WP_161633619.1">
    <property type="nucleotide sequence ID" value="NZ_AZQP01000032.1"/>
</dbReference>
<dbReference type="Proteomes" id="UP000019681">
    <property type="component" value="Unassembled WGS sequence"/>
</dbReference>
<dbReference type="InterPro" id="IPR007211">
    <property type="entry name" value="DUF378"/>
</dbReference>
<reference evidence="2 3" key="1">
    <citation type="journal article" date="2014" name="Genome Announc.">
        <title>Draft Genome Sequence of Fervidicella metallireducens Strain AeBT, an Iron-Reducing Thermoanaerobe from the Great Artesian Basin.</title>
        <authorList>
            <person name="Patel B.K."/>
        </authorList>
    </citation>
    <scope>NUCLEOTIDE SEQUENCE [LARGE SCALE GENOMIC DNA]</scope>
    <source>
        <strain evidence="2 3">AeB</strain>
    </source>
</reference>
<sequence>MGPCSILGFDPLTPILGGYNSVASKIIYGLVGVSSVIVFYKYLMTPGEDIYRKDK</sequence>
<keyword evidence="1" id="KW-0812">Transmembrane</keyword>
<proteinExistence type="predicted"/>
<dbReference type="OrthoDB" id="1956445at2"/>